<evidence type="ECO:0000313" key="3">
    <source>
        <dbReference type="Proteomes" id="UP000887023"/>
    </source>
</evidence>
<accession>A0ABX8S645</accession>
<feature type="chain" id="PRO_5046877963" evidence="1">
    <location>
        <begin position="24"/>
        <end position="93"/>
    </location>
</feature>
<proteinExistence type="predicted"/>
<dbReference type="Proteomes" id="UP000887023">
    <property type="component" value="Chromosome"/>
</dbReference>
<dbReference type="EMBL" id="CP079105">
    <property type="protein sequence ID" value="QXQ13308.1"/>
    <property type="molecule type" value="Genomic_DNA"/>
</dbReference>
<keyword evidence="3" id="KW-1185">Reference proteome</keyword>
<protein>
    <submittedName>
        <fullName evidence="2">Uncharacterized protein</fullName>
    </submittedName>
</protein>
<sequence length="93" mass="9000">MHRVSIIGATALGALVVAMPSAAAEPLFDIPVTALPYIVVPPAVYDGVVGLGYQLNAGILALDDGVVRGFAGAVGGIVCALAAGSASPCGSPP</sequence>
<evidence type="ECO:0000313" key="2">
    <source>
        <dbReference type="EMBL" id="QXQ13308.1"/>
    </source>
</evidence>
<reference evidence="2" key="1">
    <citation type="submission" date="2021-07" db="EMBL/GenBank/DDBJ databases">
        <title>Candidatus Kaistella beijingensis sp. nov. isolated from a municipal wastewater treatment plant is involved in sludge foaming.</title>
        <authorList>
            <person name="Song Y."/>
            <person name="Liu S.-J."/>
        </authorList>
    </citation>
    <scope>NUCLEOTIDE SEQUENCE</scope>
    <source>
        <strain evidence="2">DSM 43998</strain>
    </source>
</reference>
<evidence type="ECO:0000256" key="1">
    <source>
        <dbReference type="SAM" id="SignalP"/>
    </source>
</evidence>
<gene>
    <name evidence="2" type="ORF">KV203_15760</name>
</gene>
<organism evidence="2 3">
    <name type="scientific">Skermania pinensis</name>
    <dbReference type="NCBI Taxonomy" id="39122"/>
    <lineage>
        <taxon>Bacteria</taxon>
        <taxon>Bacillati</taxon>
        <taxon>Actinomycetota</taxon>
        <taxon>Actinomycetes</taxon>
        <taxon>Mycobacteriales</taxon>
        <taxon>Gordoniaceae</taxon>
        <taxon>Skermania</taxon>
    </lineage>
</organism>
<keyword evidence="1" id="KW-0732">Signal</keyword>
<feature type="signal peptide" evidence="1">
    <location>
        <begin position="1"/>
        <end position="23"/>
    </location>
</feature>
<dbReference type="RefSeq" id="WP_066472334.1">
    <property type="nucleotide sequence ID" value="NZ_CBCRUZ010000016.1"/>
</dbReference>
<name>A0ABX8S645_9ACTN</name>